<comment type="caution">
    <text evidence="4">The sequence shown here is derived from an EMBL/GenBank/DDBJ whole genome shotgun (WGS) entry which is preliminary data.</text>
</comment>
<proteinExistence type="predicted"/>
<dbReference type="AlphaFoldDB" id="A0A9D4M2A1"/>
<sequence length="424" mass="49507">MYIQEQTESEYKQFLDEHKDMLDKALKKAREQHNQDKSELEERFNTQMKLLQAREKSLQEQLRKALEGSQEHNCCQSEESSRGITAELEKEQVQWFEERNRLLQDISDRDSLLGKADQRLEREINSSRQKLEAEYSRANNSEQKEKLQLEKQLSEVNSEVGKLKAALTKEKEKSAEELDRLITEKVEDKNRLEGELKKAKELLMGFKDELTETQGKCEKYKQECDELNIKLSKGVQNQEKLQLQKVKEDRSTNTVIIPLQLDNNEVAMNAMKTKMIELQKKHFAIVDELKRKHLLEKEALLKHGQAAGVGRGITPTPNVQGEVEEIDKTYLDTRCKDQRSETGSSSPAYTSHHLIRATLCAIETKKYYDVLRHITQTNVRAAETVKIEMDRERMTTFQQIKDFYRQNVRTILETELVGYEKLLK</sequence>
<name>A0A9D4M2A1_DREPO</name>
<evidence type="ECO:0000259" key="3">
    <source>
        <dbReference type="Pfam" id="PF25770"/>
    </source>
</evidence>
<accession>A0A9D4M2A1</accession>
<evidence type="ECO:0000313" key="4">
    <source>
        <dbReference type="EMBL" id="KAH3868143.1"/>
    </source>
</evidence>
<dbReference type="InterPro" id="IPR057659">
    <property type="entry name" value="CEP152_CC"/>
</dbReference>
<feature type="region of interest" description="Disordered" evidence="2">
    <location>
        <begin position="124"/>
        <end position="144"/>
    </location>
</feature>
<dbReference type="Pfam" id="PF25770">
    <property type="entry name" value="CC_CEP63-bind_CEP152"/>
    <property type="match status" value="1"/>
</dbReference>
<feature type="domain" description="CEP152 CEP63 binding coiled coil" evidence="3">
    <location>
        <begin position="369"/>
        <end position="401"/>
    </location>
</feature>
<reference evidence="4" key="1">
    <citation type="journal article" date="2019" name="bioRxiv">
        <title>The Genome of the Zebra Mussel, Dreissena polymorpha: A Resource for Invasive Species Research.</title>
        <authorList>
            <person name="McCartney M.A."/>
            <person name="Auch B."/>
            <person name="Kono T."/>
            <person name="Mallez S."/>
            <person name="Zhang Y."/>
            <person name="Obille A."/>
            <person name="Becker A."/>
            <person name="Abrahante J.E."/>
            <person name="Garbe J."/>
            <person name="Badalamenti J.P."/>
            <person name="Herman A."/>
            <person name="Mangelson H."/>
            <person name="Liachko I."/>
            <person name="Sullivan S."/>
            <person name="Sone E.D."/>
            <person name="Koren S."/>
            <person name="Silverstein K.A.T."/>
            <person name="Beckman K.B."/>
            <person name="Gohl D.M."/>
        </authorList>
    </citation>
    <scope>NUCLEOTIDE SEQUENCE</scope>
    <source>
        <strain evidence="4">Duluth1</strain>
        <tissue evidence="4">Whole animal</tissue>
    </source>
</reference>
<evidence type="ECO:0000256" key="2">
    <source>
        <dbReference type="SAM" id="MobiDB-lite"/>
    </source>
</evidence>
<dbReference type="Proteomes" id="UP000828390">
    <property type="component" value="Unassembled WGS sequence"/>
</dbReference>
<dbReference type="EMBL" id="JAIWYP010000002">
    <property type="protein sequence ID" value="KAH3868143.1"/>
    <property type="molecule type" value="Genomic_DNA"/>
</dbReference>
<protein>
    <recommendedName>
        <fullName evidence="3">CEP152 CEP63 binding coiled coil domain-containing protein</fullName>
    </recommendedName>
</protein>
<organism evidence="4 5">
    <name type="scientific">Dreissena polymorpha</name>
    <name type="common">Zebra mussel</name>
    <name type="synonym">Mytilus polymorpha</name>
    <dbReference type="NCBI Taxonomy" id="45954"/>
    <lineage>
        <taxon>Eukaryota</taxon>
        <taxon>Metazoa</taxon>
        <taxon>Spiralia</taxon>
        <taxon>Lophotrochozoa</taxon>
        <taxon>Mollusca</taxon>
        <taxon>Bivalvia</taxon>
        <taxon>Autobranchia</taxon>
        <taxon>Heteroconchia</taxon>
        <taxon>Euheterodonta</taxon>
        <taxon>Imparidentia</taxon>
        <taxon>Neoheterodontei</taxon>
        <taxon>Myida</taxon>
        <taxon>Dreissenoidea</taxon>
        <taxon>Dreissenidae</taxon>
        <taxon>Dreissena</taxon>
    </lineage>
</organism>
<feature type="coiled-coil region" evidence="1">
    <location>
        <begin position="12"/>
        <end position="68"/>
    </location>
</feature>
<evidence type="ECO:0000313" key="5">
    <source>
        <dbReference type="Proteomes" id="UP000828390"/>
    </source>
</evidence>
<evidence type="ECO:0000256" key="1">
    <source>
        <dbReference type="SAM" id="Coils"/>
    </source>
</evidence>
<feature type="compositionally biased region" description="Basic and acidic residues" evidence="2">
    <location>
        <begin position="124"/>
        <end position="135"/>
    </location>
</feature>
<keyword evidence="5" id="KW-1185">Reference proteome</keyword>
<reference evidence="4" key="2">
    <citation type="submission" date="2020-11" db="EMBL/GenBank/DDBJ databases">
        <authorList>
            <person name="McCartney M.A."/>
            <person name="Auch B."/>
            <person name="Kono T."/>
            <person name="Mallez S."/>
            <person name="Becker A."/>
            <person name="Gohl D.M."/>
            <person name="Silverstein K.A.T."/>
            <person name="Koren S."/>
            <person name="Bechman K.B."/>
            <person name="Herman A."/>
            <person name="Abrahante J.E."/>
            <person name="Garbe J."/>
        </authorList>
    </citation>
    <scope>NUCLEOTIDE SEQUENCE</scope>
    <source>
        <strain evidence="4">Duluth1</strain>
        <tissue evidence="4">Whole animal</tissue>
    </source>
</reference>
<gene>
    <name evidence="4" type="ORF">DPMN_031283</name>
</gene>
<keyword evidence="1" id="KW-0175">Coiled coil</keyword>